<protein>
    <submittedName>
        <fullName evidence="1">Uncharacterized protein</fullName>
    </submittedName>
</protein>
<keyword evidence="2" id="KW-1185">Reference proteome</keyword>
<evidence type="ECO:0000313" key="2">
    <source>
        <dbReference type="Proteomes" id="UP000000305"/>
    </source>
</evidence>
<dbReference type="InParanoid" id="E9HBS8"/>
<evidence type="ECO:0000313" key="1">
    <source>
        <dbReference type="EMBL" id="EFX70819.1"/>
    </source>
</evidence>
<gene>
    <name evidence="1" type="ORF">DAPPUDRAFT_256622</name>
</gene>
<dbReference type="EMBL" id="GL732617">
    <property type="protein sequence ID" value="EFX70819.1"/>
    <property type="molecule type" value="Genomic_DNA"/>
</dbReference>
<dbReference type="KEGG" id="dpx:DAPPUDRAFT_256622"/>
<reference evidence="1 2" key="1">
    <citation type="journal article" date="2011" name="Science">
        <title>The ecoresponsive genome of Daphnia pulex.</title>
        <authorList>
            <person name="Colbourne J.K."/>
            <person name="Pfrender M.E."/>
            <person name="Gilbert D."/>
            <person name="Thomas W.K."/>
            <person name="Tucker A."/>
            <person name="Oakley T.H."/>
            <person name="Tokishita S."/>
            <person name="Aerts A."/>
            <person name="Arnold G.J."/>
            <person name="Basu M.K."/>
            <person name="Bauer D.J."/>
            <person name="Caceres C.E."/>
            <person name="Carmel L."/>
            <person name="Casola C."/>
            <person name="Choi J.H."/>
            <person name="Detter J.C."/>
            <person name="Dong Q."/>
            <person name="Dusheyko S."/>
            <person name="Eads B.D."/>
            <person name="Frohlich T."/>
            <person name="Geiler-Samerotte K.A."/>
            <person name="Gerlach D."/>
            <person name="Hatcher P."/>
            <person name="Jogdeo S."/>
            <person name="Krijgsveld J."/>
            <person name="Kriventseva E.V."/>
            <person name="Kultz D."/>
            <person name="Laforsch C."/>
            <person name="Lindquist E."/>
            <person name="Lopez J."/>
            <person name="Manak J.R."/>
            <person name="Muller J."/>
            <person name="Pangilinan J."/>
            <person name="Patwardhan R.P."/>
            <person name="Pitluck S."/>
            <person name="Pritham E.J."/>
            <person name="Rechtsteiner A."/>
            <person name="Rho M."/>
            <person name="Rogozin I.B."/>
            <person name="Sakarya O."/>
            <person name="Salamov A."/>
            <person name="Schaack S."/>
            <person name="Shapiro H."/>
            <person name="Shiga Y."/>
            <person name="Skalitzky C."/>
            <person name="Smith Z."/>
            <person name="Souvorov A."/>
            <person name="Sung W."/>
            <person name="Tang Z."/>
            <person name="Tsuchiya D."/>
            <person name="Tu H."/>
            <person name="Vos H."/>
            <person name="Wang M."/>
            <person name="Wolf Y.I."/>
            <person name="Yamagata H."/>
            <person name="Yamada T."/>
            <person name="Ye Y."/>
            <person name="Shaw J.R."/>
            <person name="Andrews J."/>
            <person name="Crease T.J."/>
            <person name="Tang H."/>
            <person name="Lucas S.M."/>
            <person name="Robertson H.M."/>
            <person name="Bork P."/>
            <person name="Koonin E.V."/>
            <person name="Zdobnov E.M."/>
            <person name="Grigoriev I.V."/>
            <person name="Lynch M."/>
            <person name="Boore J.L."/>
        </authorList>
    </citation>
    <scope>NUCLEOTIDE SEQUENCE [LARGE SCALE GENOMIC DNA]</scope>
</reference>
<accession>E9HBS8</accession>
<name>E9HBS8_DAPPU</name>
<organism evidence="1 2">
    <name type="scientific">Daphnia pulex</name>
    <name type="common">Water flea</name>
    <dbReference type="NCBI Taxonomy" id="6669"/>
    <lineage>
        <taxon>Eukaryota</taxon>
        <taxon>Metazoa</taxon>
        <taxon>Ecdysozoa</taxon>
        <taxon>Arthropoda</taxon>
        <taxon>Crustacea</taxon>
        <taxon>Branchiopoda</taxon>
        <taxon>Diplostraca</taxon>
        <taxon>Cladocera</taxon>
        <taxon>Anomopoda</taxon>
        <taxon>Daphniidae</taxon>
        <taxon>Daphnia</taxon>
    </lineage>
</organism>
<proteinExistence type="predicted"/>
<dbReference type="AlphaFoldDB" id="E9HBS8"/>
<dbReference type="Proteomes" id="UP000000305">
    <property type="component" value="Unassembled WGS sequence"/>
</dbReference>
<dbReference type="HOGENOM" id="CLU_2294475_0_0_1"/>
<sequence length="101" mass="10992">MKAITAPSYSASFYTTTLNARVAPEYYSNTAATPNLAVNPVLTLLQPPRNITQLQAAPLQLPSIIYIYVSPNYNATAAALSNFPDPTYYTEAPQYNAVPSF</sequence>